<name>A0A8B3FLB8_9ACTN</name>
<evidence type="ECO:0000313" key="2">
    <source>
        <dbReference type="EMBL" id="RLP12258.1"/>
    </source>
</evidence>
<proteinExistence type="predicted"/>
<evidence type="ECO:0000313" key="3">
    <source>
        <dbReference type="Proteomes" id="UP000279336"/>
    </source>
</evidence>
<evidence type="ECO:0008006" key="4">
    <source>
        <dbReference type="Google" id="ProtNLM"/>
    </source>
</evidence>
<protein>
    <recommendedName>
        <fullName evidence="4">Scaffolding protein</fullName>
    </recommendedName>
</protein>
<feature type="compositionally biased region" description="Basic and acidic residues" evidence="1">
    <location>
        <begin position="27"/>
        <end position="70"/>
    </location>
</feature>
<sequence>MPDNTTTPAADPQSVEQPEQQASTQEPDWKAEYDKLKAQARKWEDRAKENYKARQRLDEIEEASKTEAQKQADALAASEARAKAAEARAAALEVSNETGIPVDLLAGPGDDLKAYAERLAAWQAEKAKAVEQAQPAVRPNTHIPAAQTPEYRGTLTIDEQIAAAEKAGDREKTMALKALKLGNAKQ</sequence>
<dbReference type="RefSeq" id="WP_121587963.1">
    <property type="nucleotide sequence ID" value="NZ_RCIW01000003.1"/>
</dbReference>
<dbReference type="Proteomes" id="UP000279336">
    <property type="component" value="Unassembled WGS sequence"/>
</dbReference>
<organism evidence="2 3">
    <name type="scientific">Propionibacterium australiense</name>
    <dbReference type="NCBI Taxonomy" id="119981"/>
    <lineage>
        <taxon>Bacteria</taxon>
        <taxon>Bacillati</taxon>
        <taxon>Actinomycetota</taxon>
        <taxon>Actinomycetes</taxon>
        <taxon>Propionibacteriales</taxon>
        <taxon>Propionibacteriaceae</taxon>
        <taxon>Propionibacterium</taxon>
    </lineage>
</organism>
<dbReference type="AlphaFoldDB" id="A0A8B3FLB8"/>
<feature type="region of interest" description="Disordered" evidence="1">
    <location>
        <begin position="1"/>
        <end position="77"/>
    </location>
</feature>
<evidence type="ECO:0000256" key="1">
    <source>
        <dbReference type="SAM" id="MobiDB-lite"/>
    </source>
</evidence>
<gene>
    <name evidence="2" type="ORF">D7U36_03085</name>
</gene>
<feature type="compositionally biased region" description="Polar residues" evidence="1">
    <location>
        <begin position="1"/>
        <end position="26"/>
    </location>
</feature>
<comment type="caution">
    <text evidence="2">The sequence shown here is derived from an EMBL/GenBank/DDBJ whole genome shotgun (WGS) entry which is preliminary data.</text>
</comment>
<feature type="region of interest" description="Disordered" evidence="1">
    <location>
        <begin position="131"/>
        <end position="151"/>
    </location>
</feature>
<reference evidence="2 3" key="1">
    <citation type="submission" date="2018-10" db="EMBL/GenBank/DDBJ databases">
        <title>Propionibacterium australiense Genome Sequencing and Assembly.</title>
        <authorList>
            <person name="Bernier A.-M."/>
            <person name="Bernard K."/>
        </authorList>
    </citation>
    <scope>NUCLEOTIDE SEQUENCE [LARGE SCALE GENOMIC DNA]</scope>
    <source>
        <strain evidence="2 3">NML98A078</strain>
    </source>
</reference>
<dbReference type="EMBL" id="RCIW01000003">
    <property type="protein sequence ID" value="RLP12258.1"/>
    <property type="molecule type" value="Genomic_DNA"/>
</dbReference>
<accession>A0A8B3FLB8</accession>